<dbReference type="Pfam" id="PF00535">
    <property type="entry name" value="Glycos_transf_2"/>
    <property type="match status" value="1"/>
</dbReference>
<evidence type="ECO:0000313" key="2">
    <source>
        <dbReference type="EMBL" id="HEN14402.1"/>
    </source>
</evidence>
<dbReference type="PANTHER" id="PTHR48090">
    <property type="entry name" value="UNDECAPRENYL-PHOSPHATE 4-DEOXY-4-FORMAMIDO-L-ARABINOSE TRANSFERASE-RELATED"/>
    <property type="match status" value="1"/>
</dbReference>
<proteinExistence type="predicted"/>
<dbReference type="AlphaFoldDB" id="A0A7C2JXW9"/>
<gene>
    <name evidence="2" type="ORF">ENQ76_02895</name>
</gene>
<feature type="domain" description="Glycosyltransferase 2-like" evidence="1">
    <location>
        <begin position="46"/>
        <end position="213"/>
    </location>
</feature>
<dbReference type="CDD" id="cd04179">
    <property type="entry name" value="DPM_DPG-synthase_like"/>
    <property type="match status" value="1"/>
</dbReference>
<dbReference type="InterPro" id="IPR029044">
    <property type="entry name" value="Nucleotide-diphossugar_trans"/>
</dbReference>
<dbReference type="EMBL" id="DSOK01000090">
    <property type="protein sequence ID" value="HEN14402.1"/>
    <property type="molecule type" value="Genomic_DNA"/>
</dbReference>
<dbReference type="GO" id="GO:0016740">
    <property type="term" value="F:transferase activity"/>
    <property type="evidence" value="ECO:0007669"/>
    <property type="project" value="UniProtKB-KW"/>
</dbReference>
<dbReference type="SUPFAM" id="SSF53448">
    <property type="entry name" value="Nucleotide-diphospho-sugar transferases"/>
    <property type="match status" value="1"/>
</dbReference>
<dbReference type="InterPro" id="IPR001173">
    <property type="entry name" value="Glyco_trans_2-like"/>
</dbReference>
<protein>
    <submittedName>
        <fullName evidence="2">Glycosyltransferase family 2 protein</fullName>
    </submittedName>
</protein>
<dbReference type="InterPro" id="IPR050256">
    <property type="entry name" value="Glycosyltransferase_2"/>
</dbReference>
<keyword evidence="2" id="KW-0808">Transferase</keyword>
<dbReference type="PANTHER" id="PTHR48090:SF7">
    <property type="entry name" value="RFBJ PROTEIN"/>
    <property type="match status" value="1"/>
</dbReference>
<dbReference type="Gene3D" id="3.90.550.10">
    <property type="entry name" value="Spore Coat Polysaccharide Biosynthesis Protein SpsA, Chain A"/>
    <property type="match status" value="1"/>
</dbReference>
<evidence type="ECO:0000259" key="1">
    <source>
        <dbReference type="Pfam" id="PF00535"/>
    </source>
</evidence>
<organism evidence="2">
    <name type="scientific">Schlesneria paludicola</name>
    <dbReference type="NCBI Taxonomy" id="360056"/>
    <lineage>
        <taxon>Bacteria</taxon>
        <taxon>Pseudomonadati</taxon>
        <taxon>Planctomycetota</taxon>
        <taxon>Planctomycetia</taxon>
        <taxon>Planctomycetales</taxon>
        <taxon>Planctomycetaceae</taxon>
        <taxon>Schlesneria</taxon>
    </lineage>
</organism>
<accession>A0A7C2JXW9</accession>
<comment type="caution">
    <text evidence="2">The sequence shown here is derived from an EMBL/GenBank/DDBJ whole genome shotgun (WGS) entry which is preliminary data.</text>
</comment>
<sequence length="276" mass="31795">MTSGMDFDGDTRPYSPEWYESLKQRLGAIPCRQLGLYAIPPEWLLSVVIPVYNEERTLRQLVDRVRAVPIRKELILVDDASRDGSRGILEQLQAESEPLNVVRIHFHERNQGKGAAVRTGFGLAQGDVVLIQDADLEYDPAEYPRLLRPIVEGKADVVFGSRFLGDQPHRVLYYRHYLANKLLTMLSNLCTNLNLTDMETCYKVFSKQALADILPTLKQNRFGIEPELTAKVARRKHRVYELSISYSGRTYEQGKHIRPKDGLQALWCIFRYWWAD</sequence>
<reference evidence="2" key="1">
    <citation type="journal article" date="2020" name="mSystems">
        <title>Genome- and Community-Level Interaction Insights into Carbon Utilization and Element Cycling Functions of Hydrothermarchaeota in Hydrothermal Sediment.</title>
        <authorList>
            <person name="Zhou Z."/>
            <person name="Liu Y."/>
            <person name="Xu W."/>
            <person name="Pan J."/>
            <person name="Luo Z.H."/>
            <person name="Li M."/>
        </authorList>
    </citation>
    <scope>NUCLEOTIDE SEQUENCE [LARGE SCALE GENOMIC DNA]</scope>
    <source>
        <strain evidence="2">SpSt-339</strain>
    </source>
</reference>
<name>A0A7C2JXW9_9PLAN</name>